<dbReference type="Proteomes" id="UP000030982">
    <property type="component" value="Unassembled WGS sequence"/>
</dbReference>
<dbReference type="NCBIfam" id="TIGR03364">
    <property type="entry name" value="HpnW_proposed"/>
    <property type="match status" value="1"/>
</dbReference>
<evidence type="ECO:0000256" key="3">
    <source>
        <dbReference type="ARBA" id="ARBA00022630"/>
    </source>
</evidence>
<comment type="similarity">
    <text evidence="2">Belongs to the DadA oxidoreductase family.</text>
</comment>
<feature type="domain" description="FAD dependent oxidoreductase" evidence="5">
    <location>
        <begin position="6"/>
        <end position="372"/>
    </location>
</feature>
<evidence type="ECO:0000313" key="7">
    <source>
        <dbReference type="Proteomes" id="UP000030982"/>
    </source>
</evidence>
<accession>A0A0B2ALQ5</accession>
<dbReference type="PANTHER" id="PTHR13847">
    <property type="entry name" value="SARCOSINE DEHYDROGENASE-RELATED"/>
    <property type="match status" value="1"/>
</dbReference>
<dbReference type="GO" id="GO:0016491">
    <property type="term" value="F:oxidoreductase activity"/>
    <property type="evidence" value="ECO:0007669"/>
    <property type="project" value="UniProtKB-KW"/>
</dbReference>
<evidence type="ECO:0000256" key="1">
    <source>
        <dbReference type="ARBA" id="ARBA00001974"/>
    </source>
</evidence>
<dbReference type="Gene3D" id="3.30.9.10">
    <property type="entry name" value="D-Amino Acid Oxidase, subunit A, domain 2"/>
    <property type="match status" value="1"/>
</dbReference>
<keyword evidence="3" id="KW-0285">Flavoprotein</keyword>
<dbReference type="InterPro" id="IPR036188">
    <property type="entry name" value="FAD/NAD-bd_sf"/>
</dbReference>
<comment type="caution">
    <text evidence="6">The sequence shown here is derived from an EMBL/GenBank/DDBJ whole genome shotgun (WGS) entry which is preliminary data.</text>
</comment>
<dbReference type="GO" id="GO:0005737">
    <property type="term" value="C:cytoplasm"/>
    <property type="evidence" value="ECO:0007669"/>
    <property type="project" value="TreeGrafter"/>
</dbReference>
<keyword evidence="7" id="KW-1185">Reference proteome</keyword>
<dbReference type="InterPro" id="IPR017741">
    <property type="entry name" value="FAD-dependent_OxRdtase_HpnW"/>
</dbReference>
<protein>
    <recommendedName>
        <fullName evidence="5">FAD dependent oxidoreductase domain-containing protein</fullName>
    </recommendedName>
</protein>
<comment type="cofactor">
    <cofactor evidence="1">
        <name>FAD</name>
        <dbReference type="ChEBI" id="CHEBI:57692"/>
    </cofactor>
</comment>
<keyword evidence="4" id="KW-0560">Oxidoreductase</keyword>
<proteinExistence type="inferred from homology"/>
<dbReference type="OrthoDB" id="9799943at2"/>
<name>A0A0B2ALQ5_9MICC</name>
<organism evidence="6 7">
    <name type="scientific">Sinomonas humi</name>
    <dbReference type="NCBI Taxonomy" id="1338436"/>
    <lineage>
        <taxon>Bacteria</taxon>
        <taxon>Bacillati</taxon>
        <taxon>Actinomycetota</taxon>
        <taxon>Actinomycetes</taxon>
        <taxon>Micrococcales</taxon>
        <taxon>Micrococcaceae</taxon>
        <taxon>Sinomonas</taxon>
    </lineage>
</organism>
<sequence>MSSSYDLLVVGAGIVGLAHAAAAAERGLRVLVIERDGHAAGASVRNFGHCCITAQSGELLDLARAARERWLSLSSAAEFWSTAEGGLAVARSAAEAGVLEELAATRPDGGVRLLGPEETRKRIGGGLDPAAVGGAVLEEDVRVDPRSAVARLAAWLGRQPLVDVGWRTAYLGPEDDGAARTSRGIVAAARTIVCAGHDLDYLFPGAADEAGVQRCGLQMALVDAPTAGGSPVEIAPAVLTGTSMLRYPAFADTAAAAELRTELERTHPELIGIDANLMLTQRPDGTLLIGDSHVTLGTMPPFLEEATSTTLLASAAQLLGVERLTVRQRWQGVYASAPQAPYLVADVAPGVTAVSVTSGIGMTISHGLAQKVLDELLAAA</sequence>
<dbReference type="AlphaFoldDB" id="A0A0B2ALQ5"/>
<dbReference type="EMBL" id="JTDL01000077">
    <property type="protein sequence ID" value="KHL04535.1"/>
    <property type="molecule type" value="Genomic_DNA"/>
</dbReference>
<gene>
    <name evidence="6" type="ORF">LK10_04840</name>
</gene>
<evidence type="ECO:0000256" key="2">
    <source>
        <dbReference type="ARBA" id="ARBA00009410"/>
    </source>
</evidence>
<evidence type="ECO:0000256" key="4">
    <source>
        <dbReference type="ARBA" id="ARBA00023002"/>
    </source>
</evidence>
<evidence type="ECO:0000313" key="6">
    <source>
        <dbReference type="EMBL" id="KHL04535.1"/>
    </source>
</evidence>
<dbReference type="Pfam" id="PF01266">
    <property type="entry name" value="DAO"/>
    <property type="match status" value="1"/>
</dbReference>
<reference evidence="6 7" key="1">
    <citation type="submission" date="2014-09" db="EMBL/GenBank/DDBJ databases">
        <title>Genome sequence of Sinomonas sp. MUSC 117.</title>
        <authorList>
            <person name="Lee L.-H."/>
        </authorList>
    </citation>
    <scope>NUCLEOTIDE SEQUENCE [LARGE SCALE GENOMIC DNA]</scope>
    <source>
        <strain evidence="6 7">MUSC 117</strain>
    </source>
</reference>
<dbReference type="Gene3D" id="3.50.50.60">
    <property type="entry name" value="FAD/NAD(P)-binding domain"/>
    <property type="match status" value="1"/>
</dbReference>
<dbReference type="STRING" id="1338436.LK10_04840"/>
<dbReference type="SUPFAM" id="SSF51905">
    <property type="entry name" value="FAD/NAD(P)-binding domain"/>
    <property type="match status" value="1"/>
</dbReference>
<evidence type="ECO:0000259" key="5">
    <source>
        <dbReference type="Pfam" id="PF01266"/>
    </source>
</evidence>
<dbReference type="PANTHER" id="PTHR13847:SF286">
    <property type="entry name" value="D-AMINO ACID DEHYDROGENASE"/>
    <property type="match status" value="1"/>
</dbReference>
<dbReference type="InterPro" id="IPR006076">
    <property type="entry name" value="FAD-dep_OxRdtase"/>
</dbReference>